<dbReference type="InterPro" id="IPR001790">
    <property type="entry name" value="Ribosomal_uL10"/>
</dbReference>
<evidence type="ECO:0000256" key="2">
    <source>
        <dbReference type="ARBA" id="ARBA00008889"/>
    </source>
</evidence>
<proteinExistence type="inferred from homology"/>
<dbReference type="AlphaFoldDB" id="A0A9X4MNJ3"/>
<reference evidence="7" key="1">
    <citation type="journal article" date="2022" name="bioRxiv">
        <title>Thiovibrio frasassiensisgen. nov., sp. nov., an autotrophic, elemental sulfur disproportionating bacterium isolated from sulfidic karst sediment, and proposal of Thiovibrionaceae fam. nov.</title>
        <authorList>
            <person name="Aronson H."/>
            <person name="Thomas C."/>
            <person name="Bhattacharyya M."/>
            <person name="Eckstein S."/>
            <person name="Jensen S."/>
            <person name="Barco R."/>
            <person name="Macalady J."/>
            <person name="Amend J."/>
        </authorList>
    </citation>
    <scope>NUCLEOTIDE SEQUENCE</scope>
    <source>
        <strain evidence="7">RS19-109</strain>
    </source>
</reference>
<evidence type="ECO:0000313" key="8">
    <source>
        <dbReference type="Proteomes" id="UP001154240"/>
    </source>
</evidence>
<evidence type="ECO:0000313" key="7">
    <source>
        <dbReference type="EMBL" id="MDG4475937.1"/>
    </source>
</evidence>
<dbReference type="SUPFAM" id="SSF160369">
    <property type="entry name" value="Ribosomal protein L10-like"/>
    <property type="match status" value="1"/>
</dbReference>
<dbReference type="InterPro" id="IPR022973">
    <property type="entry name" value="Ribosomal_uL10_bac"/>
</dbReference>
<dbReference type="EMBL" id="JAPHEH010000001">
    <property type="protein sequence ID" value="MDG4475937.1"/>
    <property type="molecule type" value="Genomic_DNA"/>
</dbReference>
<gene>
    <name evidence="6 7" type="primary">rplJ</name>
    <name evidence="7" type="ORF">OLX77_07180</name>
</gene>
<dbReference type="Gene3D" id="6.10.250.290">
    <property type="match status" value="1"/>
</dbReference>
<comment type="caution">
    <text evidence="7">The sequence shown here is derived from an EMBL/GenBank/DDBJ whole genome shotgun (WGS) entry which is preliminary data.</text>
</comment>
<dbReference type="GO" id="GO:1990904">
    <property type="term" value="C:ribonucleoprotein complex"/>
    <property type="evidence" value="ECO:0007669"/>
    <property type="project" value="UniProtKB-KW"/>
</dbReference>
<dbReference type="Gene3D" id="3.30.70.1730">
    <property type="match status" value="1"/>
</dbReference>
<keyword evidence="6" id="KW-0699">rRNA-binding</keyword>
<dbReference type="InterPro" id="IPR043141">
    <property type="entry name" value="Ribosomal_uL10-like_sf"/>
</dbReference>
<comment type="function">
    <text evidence="1 6">Forms part of the ribosomal stalk, playing a central role in the interaction of the ribosome with GTP-bound translation factors.</text>
</comment>
<dbReference type="Pfam" id="PF00466">
    <property type="entry name" value="Ribosomal_L10"/>
    <property type="match status" value="1"/>
</dbReference>
<comment type="similarity">
    <text evidence="2 6">Belongs to the universal ribosomal protein uL10 family.</text>
</comment>
<keyword evidence="8" id="KW-1185">Reference proteome</keyword>
<keyword evidence="6" id="KW-0694">RNA-binding</keyword>
<dbReference type="CDD" id="cd05797">
    <property type="entry name" value="Ribosomal_L10"/>
    <property type="match status" value="1"/>
</dbReference>
<name>A0A9X4MNJ3_9BACT</name>
<accession>A0A9X4MNJ3</accession>
<protein>
    <recommendedName>
        <fullName evidence="5 6">Large ribosomal subunit protein uL10</fullName>
    </recommendedName>
</protein>
<dbReference type="GO" id="GO:0070180">
    <property type="term" value="F:large ribosomal subunit rRNA binding"/>
    <property type="evidence" value="ECO:0007669"/>
    <property type="project" value="UniProtKB-UniRule"/>
</dbReference>
<evidence type="ECO:0000256" key="5">
    <source>
        <dbReference type="ARBA" id="ARBA00035202"/>
    </source>
</evidence>
<reference evidence="7" key="2">
    <citation type="submission" date="2022-10" db="EMBL/GenBank/DDBJ databases">
        <authorList>
            <person name="Aronson H.S."/>
        </authorList>
    </citation>
    <scope>NUCLEOTIDE SEQUENCE</scope>
    <source>
        <strain evidence="7">RS19-109</strain>
    </source>
</reference>
<evidence type="ECO:0000256" key="3">
    <source>
        <dbReference type="ARBA" id="ARBA00022980"/>
    </source>
</evidence>
<dbReference type="NCBIfam" id="NF000955">
    <property type="entry name" value="PRK00099.1-1"/>
    <property type="match status" value="1"/>
</dbReference>
<organism evidence="7 8">
    <name type="scientific">Thiovibrio frasassiensis</name>
    <dbReference type="NCBI Taxonomy" id="2984131"/>
    <lineage>
        <taxon>Bacteria</taxon>
        <taxon>Pseudomonadati</taxon>
        <taxon>Thermodesulfobacteriota</taxon>
        <taxon>Desulfobulbia</taxon>
        <taxon>Desulfobulbales</taxon>
        <taxon>Thiovibrionaceae</taxon>
        <taxon>Thiovibrio</taxon>
    </lineage>
</organism>
<dbReference type="InterPro" id="IPR047865">
    <property type="entry name" value="Ribosomal_uL10_bac_type"/>
</dbReference>
<evidence type="ECO:0000256" key="6">
    <source>
        <dbReference type="HAMAP-Rule" id="MF_00362"/>
    </source>
</evidence>
<dbReference type="GO" id="GO:0006412">
    <property type="term" value="P:translation"/>
    <property type="evidence" value="ECO:0007669"/>
    <property type="project" value="UniProtKB-UniRule"/>
</dbReference>
<dbReference type="GO" id="GO:0005840">
    <property type="term" value="C:ribosome"/>
    <property type="evidence" value="ECO:0007669"/>
    <property type="project" value="UniProtKB-KW"/>
</dbReference>
<dbReference type="RefSeq" id="WP_307632910.1">
    <property type="nucleotide sequence ID" value="NZ_JAPHEH010000001.1"/>
</dbReference>
<dbReference type="PANTHER" id="PTHR11560">
    <property type="entry name" value="39S RIBOSOMAL PROTEIN L10, MITOCHONDRIAL"/>
    <property type="match status" value="1"/>
</dbReference>
<evidence type="ECO:0000256" key="4">
    <source>
        <dbReference type="ARBA" id="ARBA00023274"/>
    </source>
</evidence>
<dbReference type="Proteomes" id="UP001154240">
    <property type="component" value="Unassembled WGS sequence"/>
</dbReference>
<keyword evidence="3 6" id="KW-0689">Ribosomal protein</keyword>
<evidence type="ECO:0000256" key="1">
    <source>
        <dbReference type="ARBA" id="ARBA00002633"/>
    </source>
</evidence>
<comment type="subunit">
    <text evidence="6">Part of the ribosomal stalk of the 50S ribosomal subunit. The N-terminus interacts with L11 and the large rRNA to form the base of the stalk. The C-terminus forms an elongated spine to which L12 dimers bind in a sequential fashion forming a multimeric L10(L12)X complex.</text>
</comment>
<dbReference type="HAMAP" id="MF_00362">
    <property type="entry name" value="Ribosomal_uL10"/>
    <property type="match status" value="1"/>
</dbReference>
<sequence>MNRDDKVAVVEELSSRLAHAKFAVVSDYRGLTVPVISQLRRDLKQSNAEIRVAKNTLLRRAIKGTPFEPMDQFLEGTTAVTFADGDPVAPAKVLVEFIKTNPKLEIKVAVLDGKLLTADDLKALSTLPGKDELRAQLLAVMLAVPTSFVRVLSAVPQKALYALQAIKDQKGQGDN</sequence>
<keyword evidence="4 6" id="KW-0687">Ribonucleoprotein</keyword>